<keyword evidence="3" id="KW-1185">Reference proteome</keyword>
<name>A0A1L7X5H8_9HELO</name>
<feature type="region of interest" description="Disordered" evidence="1">
    <location>
        <begin position="477"/>
        <end position="587"/>
    </location>
</feature>
<gene>
    <name evidence="2" type="ORF">PAC_10178</name>
</gene>
<feature type="compositionally biased region" description="Polar residues" evidence="1">
    <location>
        <begin position="480"/>
        <end position="494"/>
    </location>
</feature>
<feature type="compositionally biased region" description="Polar residues" evidence="1">
    <location>
        <begin position="295"/>
        <end position="307"/>
    </location>
</feature>
<dbReference type="Proteomes" id="UP000184330">
    <property type="component" value="Unassembled WGS sequence"/>
</dbReference>
<dbReference type="OrthoDB" id="10684706at2759"/>
<accession>A0A1L7X5H8</accession>
<feature type="region of interest" description="Disordered" evidence="1">
    <location>
        <begin position="286"/>
        <end position="316"/>
    </location>
</feature>
<sequence length="618" mass="69285">MHTYLPRTRTLLATWLPDAREREKQIDNEWEALGSDLRYRRQELTELKDKSAAYHKDNIKKQEQCVFTSRRQLADWVSNAILPYIEEARELARKPAGLVPAIGLCFFIGKHSYTTSPGFGLKVMAILPLAARSNLMRSSNVPSSTVLLMPCLMICFLNCLSQFQPRLPLFTSTTLLSKPTTIPTMAAQPSAQMEFLLEHAKKNKRSQPPERAGETITEMDMWLLVFEKIEGAKSTLPNAPHEVHIAKAELEAFKTCWGAENIQAFLGASKPAAQVPAANVKAEPVSTKPAVPKQPANSVLNAPTSKADTPAVHPSRAHLLRQDAHPPDQSVIESASPNQVTALGSQRLNILGGWAFQVPVYVNITLRLQDAFIFRNDKAYLRLCGPQRQYISTVMKNLKAPCLDAKLQRCMENGQQVAALWVEFVPTDVCKNVSQVKTILDGLQRGFWAYHQLDDQPSTEYLLSFYEANRYLFQPLHPTSKLSDQGPSNSNLSRQHGDPRSSEIDQSAPRVPVIGPNSMQLGRRRSRSPAREAPMNYRDRDPTSIEQSNPTTRLTPIQVKQLSEQLKKNEQHNASSSMRDNREINTGGEGLTRREEIITRGGTHGERGEAASVWWRMK</sequence>
<reference evidence="2 3" key="1">
    <citation type="submission" date="2016-03" db="EMBL/GenBank/DDBJ databases">
        <authorList>
            <person name="Ploux O."/>
        </authorList>
    </citation>
    <scope>NUCLEOTIDE SEQUENCE [LARGE SCALE GENOMIC DNA]</scope>
    <source>
        <strain evidence="2 3">UAMH 11012</strain>
    </source>
</reference>
<dbReference type="AlphaFoldDB" id="A0A1L7X5H8"/>
<evidence type="ECO:0000313" key="3">
    <source>
        <dbReference type="Proteomes" id="UP000184330"/>
    </source>
</evidence>
<evidence type="ECO:0000313" key="2">
    <source>
        <dbReference type="EMBL" id="CZR60282.1"/>
    </source>
</evidence>
<proteinExistence type="predicted"/>
<feature type="compositionally biased region" description="Polar residues" evidence="1">
    <location>
        <begin position="544"/>
        <end position="564"/>
    </location>
</feature>
<evidence type="ECO:0000256" key="1">
    <source>
        <dbReference type="SAM" id="MobiDB-lite"/>
    </source>
</evidence>
<dbReference type="EMBL" id="FJOG01000015">
    <property type="protein sequence ID" value="CZR60282.1"/>
    <property type="molecule type" value="Genomic_DNA"/>
</dbReference>
<protein>
    <submittedName>
        <fullName evidence="2">Uncharacterized protein</fullName>
    </submittedName>
</protein>
<organism evidence="2 3">
    <name type="scientific">Phialocephala subalpina</name>
    <dbReference type="NCBI Taxonomy" id="576137"/>
    <lineage>
        <taxon>Eukaryota</taxon>
        <taxon>Fungi</taxon>
        <taxon>Dikarya</taxon>
        <taxon>Ascomycota</taxon>
        <taxon>Pezizomycotina</taxon>
        <taxon>Leotiomycetes</taxon>
        <taxon>Helotiales</taxon>
        <taxon>Mollisiaceae</taxon>
        <taxon>Phialocephala</taxon>
        <taxon>Phialocephala fortinii species complex</taxon>
    </lineage>
</organism>